<dbReference type="GeneID" id="66100470"/>
<reference evidence="3" key="1">
    <citation type="submission" date="2020-11" db="EMBL/GenBank/DDBJ databases">
        <title>Adaptations for nitrogen fixation in a non-lichenized fungal sporocarp promotes dispersal by wood-feeding termites.</title>
        <authorList>
            <consortium name="DOE Joint Genome Institute"/>
            <person name="Koch R.A."/>
            <person name="Yoon G."/>
            <person name="Arayal U."/>
            <person name="Lail K."/>
            <person name="Amirebrahimi M."/>
            <person name="Labutti K."/>
            <person name="Lipzen A."/>
            <person name="Riley R."/>
            <person name="Barry K."/>
            <person name="Henrissat B."/>
            <person name="Grigoriev I.V."/>
            <person name="Herr J.R."/>
            <person name="Aime M.C."/>
        </authorList>
    </citation>
    <scope>NUCLEOTIDE SEQUENCE</scope>
    <source>
        <strain evidence="3">MCA 3950</strain>
    </source>
</reference>
<sequence length="83" mass="9038">MPGSRLDPRPKVGRDSAWEDPSAKLESVLSLAEARSSSSRSSSTTSNNESKYSNLDPLPATVYKETPSALQRPSHGFCRREGD</sequence>
<feature type="compositionally biased region" description="Basic and acidic residues" evidence="1">
    <location>
        <begin position="1"/>
        <end position="23"/>
    </location>
</feature>
<evidence type="ECO:0000313" key="4">
    <source>
        <dbReference type="Proteomes" id="UP000812287"/>
    </source>
</evidence>
<name>A0A9P7VFF9_9AGAR</name>
<dbReference type="AlphaFoldDB" id="A0A9P7VFF9"/>
<keyword evidence="4" id="KW-1185">Reference proteome</keyword>
<proteinExistence type="predicted"/>
<comment type="caution">
    <text evidence="3">The sequence shown here is derived from an EMBL/GenBank/DDBJ whole genome shotgun (WGS) entry which is preliminary data.</text>
</comment>
<protein>
    <submittedName>
        <fullName evidence="3">Uncharacterized protein</fullName>
    </submittedName>
</protein>
<feature type="region of interest" description="Disordered" evidence="1">
    <location>
        <begin position="1"/>
        <end position="83"/>
    </location>
</feature>
<evidence type="ECO:0000313" key="3">
    <source>
        <dbReference type="EMBL" id="KAG7439181.1"/>
    </source>
</evidence>
<dbReference type="Proteomes" id="UP000812287">
    <property type="component" value="Unassembled WGS sequence"/>
</dbReference>
<dbReference type="RefSeq" id="XP_043032675.1">
    <property type="nucleotide sequence ID" value="XM_043178183.1"/>
</dbReference>
<accession>A0A9P7VFF9</accession>
<dbReference type="EMBL" id="MU250610">
    <property type="protein sequence ID" value="KAG7439181.1"/>
    <property type="molecule type" value="Genomic_DNA"/>
</dbReference>
<feature type="compositionally biased region" description="Low complexity" evidence="1">
    <location>
        <begin position="29"/>
        <end position="50"/>
    </location>
</feature>
<dbReference type="EMBL" id="MU250610">
    <property type="protein sequence ID" value="KAG7439171.1"/>
    <property type="molecule type" value="Genomic_DNA"/>
</dbReference>
<organism evidence="3 4">
    <name type="scientific">Guyanagaster necrorhizus</name>
    <dbReference type="NCBI Taxonomy" id="856835"/>
    <lineage>
        <taxon>Eukaryota</taxon>
        <taxon>Fungi</taxon>
        <taxon>Dikarya</taxon>
        <taxon>Basidiomycota</taxon>
        <taxon>Agaricomycotina</taxon>
        <taxon>Agaricomycetes</taxon>
        <taxon>Agaricomycetidae</taxon>
        <taxon>Agaricales</taxon>
        <taxon>Marasmiineae</taxon>
        <taxon>Physalacriaceae</taxon>
        <taxon>Guyanagaster</taxon>
    </lineage>
</organism>
<evidence type="ECO:0000313" key="2">
    <source>
        <dbReference type="EMBL" id="KAG7439171.1"/>
    </source>
</evidence>
<gene>
    <name evidence="2" type="ORF">BT62DRAFT_1014267</name>
    <name evidence="3" type="ORF">BT62DRAFT_1014276</name>
</gene>
<evidence type="ECO:0000256" key="1">
    <source>
        <dbReference type="SAM" id="MobiDB-lite"/>
    </source>
</evidence>